<evidence type="ECO:0000313" key="2">
    <source>
        <dbReference type="Proteomes" id="UP000075884"/>
    </source>
</evidence>
<dbReference type="AlphaFoldDB" id="A0A182N104"/>
<proteinExistence type="predicted"/>
<protein>
    <submittedName>
        <fullName evidence="1">Uncharacterized protein</fullName>
    </submittedName>
</protein>
<sequence>MLIRKPARASYAFWDNFQRRSQLLPSCAEKAPIRSIVPSARQVAYLQAQQYLAFSLQKYFRALGSYRKHTESA</sequence>
<reference evidence="2" key="1">
    <citation type="submission" date="2013-03" db="EMBL/GenBank/DDBJ databases">
        <title>The Genome Sequence of Anopheles dirus WRAIR2.</title>
        <authorList>
            <consortium name="The Broad Institute Genomics Platform"/>
            <person name="Neafsey D.E."/>
            <person name="Walton C."/>
            <person name="Walker B."/>
            <person name="Young S.K."/>
            <person name="Zeng Q."/>
            <person name="Gargeya S."/>
            <person name="Fitzgerald M."/>
            <person name="Haas B."/>
            <person name="Abouelleil A."/>
            <person name="Allen A.W."/>
            <person name="Alvarado L."/>
            <person name="Arachchi H.M."/>
            <person name="Berlin A.M."/>
            <person name="Chapman S.B."/>
            <person name="Gainer-Dewar J."/>
            <person name="Goldberg J."/>
            <person name="Griggs A."/>
            <person name="Gujja S."/>
            <person name="Hansen M."/>
            <person name="Howarth C."/>
            <person name="Imamovic A."/>
            <person name="Ireland A."/>
            <person name="Larimer J."/>
            <person name="McCowan C."/>
            <person name="Murphy C."/>
            <person name="Pearson M."/>
            <person name="Poon T.W."/>
            <person name="Priest M."/>
            <person name="Roberts A."/>
            <person name="Saif S."/>
            <person name="Shea T."/>
            <person name="Sisk P."/>
            <person name="Sykes S."/>
            <person name="Wortman J."/>
            <person name="Nusbaum C."/>
            <person name="Birren B."/>
        </authorList>
    </citation>
    <scope>NUCLEOTIDE SEQUENCE [LARGE SCALE GENOMIC DNA]</scope>
    <source>
        <strain evidence="2">WRAIR2</strain>
    </source>
</reference>
<organism evidence="1 2">
    <name type="scientific">Anopheles dirus</name>
    <dbReference type="NCBI Taxonomy" id="7168"/>
    <lineage>
        <taxon>Eukaryota</taxon>
        <taxon>Metazoa</taxon>
        <taxon>Ecdysozoa</taxon>
        <taxon>Arthropoda</taxon>
        <taxon>Hexapoda</taxon>
        <taxon>Insecta</taxon>
        <taxon>Pterygota</taxon>
        <taxon>Neoptera</taxon>
        <taxon>Endopterygota</taxon>
        <taxon>Diptera</taxon>
        <taxon>Nematocera</taxon>
        <taxon>Culicoidea</taxon>
        <taxon>Culicidae</taxon>
        <taxon>Anophelinae</taxon>
        <taxon>Anopheles</taxon>
    </lineage>
</organism>
<dbReference type="Proteomes" id="UP000075884">
    <property type="component" value="Unassembled WGS sequence"/>
</dbReference>
<dbReference type="VEuPathDB" id="VectorBase:ADIR001312"/>
<reference evidence="1" key="2">
    <citation type="submission" date="2020-05" db="UniProtKB">
        <authorList>
            <consortium name="EnsemblMetazoa"/>
        </authorList>
    </citation>
    <scope>IDENTIFICATION</scope>
    <source>
        <strain evidence="1">WRAIR2</strain>
    </source>
</reference>
<evidence type="ECO:0000313" key="1">
    <source>
        <dbReference type="EnsemblMetazoa" id="ADIR001312-PA"/>
    </source>
</evidence>
<name>A0A182N104_9DIPT</name>
<dbReference type="EnsemblMetazoa" id="ADIR001312-RA">
    <property type="protein sequence ID" value="ADIR001312-PA"/>
    <property type="gene ID" value="ADIR001312"/>
</dbReference>
<accession>A0A182N104</accession>
<keyword evidence="2" id="KW-1185">Reference proteome</keyword>